<dbReference type="PANTHER" id="PTHR10039:SF5">
    <property type="entry name" value="NACHT DOMAIN-CONTAINING PROTEIN"/>
    <property type="match status" value="1"/>
</dbReference>
<sequence length="1069" mass="118627">MPLLPKKISNTGISLVYEPEGDAASPVVDIVVVHGLQGHPFTTWACKKPPPSAVASQPPETQKQNAVRQSLRRMLSLSPSGSSPPIIPSSPPAPGVSPPESPAAPLVYWPRDLLPGDCPRSRVLVFGYDSKVTNYIKAATNMNTVFSHAKDLLFALSRARQPDRPLIFVAHSLGGVVVKEMLAQSSVATDADLNNIVDSTSAVVFLGTPHRGSKELATVGEWARSFASARLRMETNNSILGALSLRTTDLERAQEAFSALWFKYDFRVKTFQEGLGLTGFNFSLLGKKVVPDHSSLIGDPRERAETIQANHMEMCRFSAADDPNYLKLAGEIRMVYASLVALNERQVHRNGRILRGFSLTSGWSPRSVTSATSARRGRAAANDRHSGLGSSEVETLNSLWYPGMNKRRQAVDEPIAKTCLWLFEQDTYQHWLGYQDQQEHRGLLWLKGKPGSGKSTLMKEALRRSEAMQRPDEFWTASFFFDAKGSELEHSFTGMLRSVLHQLLPRYPDQLCRLAQQLFPSDAPLSGEPAELDESQLRQAFQSLFSAKMEPRAIVFIDALDECDPESMRRQAYFWREMTRKAYEAGNQLSLCISSRHFPSISVTDCPEIIVDHHNNQDIVTYVDQRLSLGFPNDAPEWKALKDRILERSDGIFLWVALVVEDVLKKWDDGESLESLLRGLDGVPVELEALFLSLLRDVEPSLRPLTLELFQWAVLATRPLRLYEWQHILGFANSCPPDTGKPSLEAWRRSDRYVGNYDQLAKRIRKISKGLLEMVSITGDRALSSSGSSSIHPGAGSLELHQGENRTIQVIHESVREFLLSGGASALLDKEIGSSFSAQGHISIMRTCLYYIDIKELDALVEARLARMKNVRRGRSWRANSLRSSSSSSGRSSPGSVRAFASAYSYSVSTSDSMQDDDRDRSEAAVFDDLKEASDTDWGRDYFALQMSMDRVARELSMDPSVPHASTGGRQSGQTQVLEDYAALLHYAAVEMFTHAKLAQQAGADPTPVVNCLQGGEYKMWERLLALGEGHSFGLVYSAACQGLVSWIEKLAGPTSAPPINVNENSFRR</sequence>
<feature type="region of interest" description="Disordered" evidence="2">
    <location>
        <begin position="877"/>
        <end position="896"/>
    </location>
</feature>
<protein>
    <recommendedName>
        <fullName evidence="3">Nephrocystin 3-like N-terminal domain-containing protein</fullName>
    </recommendedName>
</protein>
<feature type="domain" description="Nephrocystin 3-like N-terminal" evidence="3">
    <location>
        <begin position="418"/>
        <end position="596"/>
    </location>
</feature>
<dbReference type="Proteomes" id="UP001197093">
    <property type="component" value="Unassembled WGS sequence"/>
</dbReference>
<evidence type="ECO:0000256" key="1">
    <source>
        <dbReference type="ARBA" id="ARBA00022737"/>
    </source>
</evidence>
<feature type="region of interest" description="Disordered" evidence="2">
    <location>
        <begin position="47"/>
        <end position="100"/>
    </location>
</feature>
<name>A0AAD4HZB0_9PEZI</name>
<reference evidence="4" key="1">
    <citation type="submission" date="2023-02" db="EMBL/GenBank/DDBJ databases">
        <authorList>
            <person name="Palmer J.M."/>
        </authorList>
    </citation>
    <scope>NUCLEOTIDE SEQUENCE</scope>
    <source>
        <strain evidence="4">FW57</strain>
    </source>
</reference>
<evidence type="ECO:0000313" key="5">
    <source>
        <dbReference type="Proteomes" id="UP001197093"/>
    </source>
</evidence>
<proteinExistence type="predicted"/>
<accession>A0AAD4HZB0</accession>
<comment type="caution">
    <text evidence="4">The sequence shown here is derived from an EMBL/GenBank/DDBJ whole genome shotgun (WGS) entry which is preliminary data.</text>
</comment>
<dbReference type="Pfam" id="PF24883">
    <property type="entry name" value="NPHP3_N"/>
    <property type="match status" value="1"/>
</dbReference>
<dbReference type="Gene3D" id="3.40.50.300">
    <property type="entry name" value="P-loop containing nucleotide triphosphate hydrolases"/>
    <property type="match status" value="1"/>
</dbReference>
<dbReference type="InterPro" id="IPR029058">
    <property type="entry name" value="AB_hydrolase_fold"/>
</dbReference>
<feature type="compositionally biased region" description="Pro residues" evidence="2">
    <location>
        <begin position="85"/>
        <end position="100"/>
    </location>
</feature>
<feature type="region of interest" description="Disordered" evidence="2">
    <location>
        <begin position="364"/>
        <end position="389"/>
    </location>
</feature>
<dbReference type="Gene3D" id="3.40.50.1820">
    <property type="entry name" value="alpha/beta hydrolase"/>
    <property type="match status" value="1"/>
</dbReference>
<keyword evidence="5" id="KW-1185">Reference proteome</keyword>
<evidence type="ECO:0000313" key="4">
    <source>
        <dbReference type="EMBL" id="KAG7289892.1"/>
    </source>
</evidence>
<evidence type="ECO:0000259" key="3">
    <source>
        <dbReference type="Pfam" id="PF24883"/>
    </source>
</evidence>
<dbReference type="SUPFAM" id="SSF53474">
    <property type="entry name" value="alpha/beta-Hydrolases"/>
    <property type="match status" value="1"/>
</dbReference>
<dbReference type="SUPFAM" id="SSF52540">
    <property type="entry name" value="P-loop containing nucleoside triphosphate hydrolases"/>
    <property type="match status" value="1"/>
</dbReference>
<organism evidence="4 5">
    <name type="scientific">Staphylotrichum longicolle</name>
    <dbReference type="NCBI Taxonomy" id="669026"/>
    <lineage>
        <taxon>Eukaryota</taxon>
        <taxon>Fungi</taxon>
        <taxon>Dikarya</taxon>
        <taxon>Ascomycota</taxon>
        <taxon>Pezizomycotina</taxon>
        <taxon>Sordariomycetes</taxon>
        <taxon>Sordariomycetidae</taxon>
        <taxon>Sordariales</taxon>
        <taxon>Chaetomiaceae</taxon>
        <taxon>Staphylotrichum</taxon>
    </lineage>
</organism>
<gene>
    <name evidence="4" type="ORF">NEMBOFW57_006269</name>
</gene>
<dbReference type="InterPro" id="IPR056884">
    <property type="entry name" value="NPHP3-like_N"/>
</dbReference>
<dbReference type="EMBL" id="JAHCVI010000002">
    <property type="protein sequence ID" value="KAG7289892.1"/>
    <property type="molecule type" value="Genomic_DNA"/>
</dbReference>
<dbReference type="AlphaFoldDB" id="A0AAD4HZB0"/>
<feature type="compositionally biased region" description="Polar residues" evidence="2">
    <location>
        <begin position="54"/>
        <end position="68"/>
    </location>
</feature>
<evidence type="ECO:0000256" key="2">
    <source>
        <dbReference type="SAM" id="MobiDB-lite"/>
    </source>
</evidence>
<feature type="compositionally biased region" description="Low complexity" evidence="2">
    <location>
        <begin position="364"/>
        <end position="374"/>
    </location>
</feature>
<dbReference type="PANTHER" id="PTHR10039">
    <property type="entry name" value="AMELOGENIN"/>
    <property type="match status" value="1"/>
</dbReference>
<keyword evidence="1" id="KW-0677">Repeat</keyword>
<dbReference type="InterPro" id="IPR027417">
    <property type="entry name" value="P-loop_NTPase"/>
</dbReference>
<feature type="compositionally biased region" description="Low complexity" evidence="2">
    <location>
        <begin position="75"/>
        <end position="84"/>
    </location>
</feature>